<comment type="similarity">
    <text evidence="12">Belongs to the phospholipase D family. Cardiolipin synthase subfamily.</text>
</comment>
<evidence type="ECO:0000256" key="1">
    <source>
        <dbReference type="ARBA" id="ARBA00004651"/>
    </source>
</evidence>
<dbReference type="AlphaFoldDB" id="A0A1K2H960"/>
<dbReference type="InterPro" id="IPR022924">
    <property type="entry name" value="Cardiolipin_synthase"/>
</dbReference>
<dbReference type="InterPro" id="IPR001736">
    <property type="entry name" value="PLipase_D/transphosphatidylase"/>
</dbReference>
<dbReference type="InterPro" id="IPR027379">
    <property type="entry name" value="CLS_N"/>
</dbReference>
<dbReference type="SUPFAM" id="SSF56024">
    <property type="entry name" value="Phospholipase D/nuclease"/>
    <property type="match status" value="2"/>
</dbReference>
<keyword evidence="9 12" id="KW-0472">Membrane</keyword>
<sequence length="490" mass="56652">MNAFLETILSVVRTHFSTVVFFTNVLLSLIIIFRERKSTASTWSWLFVINLLPIVGFILYILIGRGISSYRIFKLEKQPRHGFAEEIKQAKAAYSKDRFLTKLTDNYVIGQLLHMLFISEESIVSMNTDVKLFTDGREKFDALIADIEKAQHHVHVEYYIFRMDNLGKELTQALIAARNRGVEVRVLIDAWGSNGTKMRHFKELTAVGGEVVYFFPLILPLINPRTNYRLHRKIVVIDGQVGYTGGFNVGDEYVSITKKFGYWRDNHLRVKGDIVYSLQNRFIMDWNSQHQYEIANSSAYFPKTDASGHITSQFVSSGPDTKREQIKMAYLKMINGAEDEIIIQTPYYIPDDSIHEALKLALLSGVKVRVMIPNKPDHPFVYWATYYYSASLVRYGAEVYTYENGFVHAKTIIIDGNFASVGSANFDYRSFSLDFEGNMIIYDREFSQRLRHDFFEDLKVSRQLTMARYEERSTFIRFKEGIARLIGPML</sequence>
<evidence type="ECO:0000256" key="6">
    <source>
        <dbReference type="ARBA" id="ARBA00022737"/>
    </source>
</evidence>
<keyword evidence="4 12" id="KW-0808">Transferase</keyword>
<evidence type="ECO:0000313" key="15">
    <source>
        <dbReference type="EMBL" id="SFZ73328.1"/>
    </source>
</evidence>
<dbReference type="NCBIfam" id="TIGR04265">
    <property type="entry name" value="bac_cardiolipin"/>
    <property type="match status" value="1"/>
</dbReference>
<dbReference type="InterPro" id="IPR030874">
    <property type="entry name" value="Cardiolipin_synth_Firmi"/>
</dbReference>
<dbReference type="Gene3D" id="3.30.870.10">
    <property type="entry name" value="Endonuclease Chain A"/>
    <property type="match status" value="2"/>
</dbReference>
<keyword evidence="11 12" id="KW-1208">Phospholipid metabolism</keyword>
<evidence type="ECO:0000259" key="14">
    <source>
        <dbReference type="PROSITE" id="PS50035"/>
    </source>
</evidence>
<dbReference type="FunFam" id="3.30.870.10:FF:000014">
    <property type="entry name" value="Cardiolipin synthase"/>
    <property type="match status" value="1"/>
</dbReference>
<keyword evidence="6" id="KW-0677">Repeat</keyword>
<keyword evidence="8 12" id="KW-0443">Lipid metabolism</keyword>
<dbReference type="InterPro" id="IPR025202">
    <property type="entry name" value="PLD-like_dom"/>
</dbReference>
<evidence type="ECO:0000256" key="11">
    <source>
        <dbReference type="ARBA" id="ARBA00023264"/>
    </source>
</evidence>
<keyword evidence="2 12" id="KW-1003">Cell membrane</keyword>
<feature type="domain" description="PLD phosphodiesterase" evidence="14">
    <location>
        <begin position="403"/>
        <end position="430"/>
    </location>
</feature>
<comment type="subcellular location">
    <subcellularLocation>
        <location evidence="1 12">Cell membrane</location>
        <topology evidence="1 12">Multi-pass membrane protein</topology>
    </subcellularLocation>
</comment>
<evidence type="ECO:0000313" key="16">
    <source>
        <dbReference type="Proteomes" id="UP000185655"/>
    </source>
</evidence>
<protein>
    <recommendedName>
        <fullName evidence="12 13">Cardiolipin synthase</fullName>
        <shortName evidence="12">CL synthase</shortName>
        <ecNumber evidence="12 13">2.7.8.-</ecNumber>
    </recommendedName>
</protein>
<evidence type="ECO:0000256" key="2">
    <source>
        <dbReference type="ARBA" id="ARBA00022475"/>
    </source>
</evidence>
<dbReference type="EMBL" id="FPKS01000003">
    <property type="protein sequence ID" value="SFZ73328.1"/>
    <property type="molecule type" value="Genomic_DNA"/>
</dbReference>
<dbReference type="PANTHER" id="PTHR21248">
    <property type="entry name" value="CARDIOLIPIN SYNTHASE"/>
    <property type="match status" value="1"/>
</dbReference>
<evidence type="ECO:0000256" key="4">
    <source>
        <dbReference type="ARBA" id="ARBA00022679"/>
    </source>
</evidence>
<feature type="transmembrane region" description="Helical" evidence="12">
    <location>
        <begin position="45"/>
        <end position="63"/>
    </location>
</feature>
<dbReference type="Proteomes" id="UP000185655">
    <property type="component" value="Unassembled WGS sequence"/>
</dbReference>
<evidence type="ECO:0000256" key="8">
    <source>
        <dbReference type="ARBA" id="ARBA00023098"/>
    </source>
</evidence>
<keyword evidence="5 12" id="KW-0812">Transmembrane</keyword>
<evidence type="ECO:0000256" key="9">
    <source>
        <dbReference type="ARBA" id="ARBA00023136"/>
    </source>
</evidence>
<gene>
    <name evidence="15" type="ORF">SAMN02746068_00843</name>
</gene>
<feature type="active site" evidence="12">
    <location>
        <position position="415"/>
    </location>
</feature>
<evidence type="ECO:0000256" key="12">
    <source>
        <dbReference type="HAMAP-Rule" id="MF_01916"/>
    </source>
</evidence>
<feature type="transmembrane region" description="Helical" evidence="12">
    <location>
        <begin position="12"/>
        <end position="33"/>
    </location>
</feature>
<dbReference type="GO" id="GO:0005886">
    <property type="term" value="C:plasma membrane"/>
    <property type="evidence" value="ECO:0007669"/>
    <property type="project" value="UniProtKB-SubCell"/>
</dbReference>
<dbReference type="OrthoDB" id="9762009at2"/>
<dbReference type="HAMAP" id="MF_01916">
    <property type="entry name" value="Cardiolipin_synth_Cls"/>
    <property type="match status" value="1"/>
</dbReference>
<dbReference type="PROSITE" id="PS50035">
    <property type="entry name" value="PLD"/>
    <property type="match status" value="2"/>
</dbReference>
<feature type="domain" description="PLD phosphodiesterase" evidence="14">
    <location>
        <begin position="226"/>
        <end position="253"/>
    </location>
</feature>
<comment type="catalytic activity">
    <reaction evidence="12">
        <text>2 a 1,2-diacyl-sn-glycero-3-phospho-(1'-sn-glycerol) = a cardiolipin + glycerol</text>
        <dbReference type="Rhea" id="RHEA:31451"/>
        <dbReference type="ChEBI" id="CHEBI:17754"/>
        <dbReference type="ChEBI" id="CHEBI:62237"/>
        <dbReference type="ChEBI" id="CHEBI:64716"/>
    </reaction>
</comment>
<evidence type="ECO:0000256" key="13">
    <source>
        <dbReference type="NCBIfam" id="TIGR04265"/>
    </source>
</evidence>
<dbReference type="CDD" id="cd09112">
    <property type="entry name" value="PLDc_CLS_2"/>
    <property type="match status" value="1"/>
</dbReference>
<comment type="function">
    <text evidence="12">Catalyzes the reversible phosphatidyl group transfer from one phosphatidylglycerol molecule to another to form cardiolipin (CL) (diphosphatidylglycerol) and glycerol.</text>
</comment>
<dbReference type="STRING" id="1122154.SAMN02746068_00843"/>
<proteinExistence type="inferred from homology"/>
<keyword evidence="3 12" id="KW-0444">Lipid biosynthesis</keyword>
<accession>A0A1K2H960</accession>
<feature type="active site" evidence="12">
    <location>
        <position position="231"/>
    </location>
</feature>
<evidence type="ECO:0000256" key="3">
    <source>
        <dbReference type="ARBA" id="ARBA00022516"/>
    </source>
</evidence>
<dbReference type="Pfam" id="PF13091">
    <property type="entry name" value="PLDc_2"/>
    <property type="match status" value="2"/>
</dbReference>
<feature type="active site" evidence="12">
    <location>
        <position position="238"/>
    </location>
</feature>
<reference evidence="15 16" key="1">
    <citation type="submission" date="2016-11" db="EMBL/GenBank/DDBJ databases">
        <authorList>
            <person name="Jaros S."/>
            <person name="Januszkiewicz K."/>
            <person name="Wedrychowicz H."/>
        </authorList>
    </citation>
    <scope>NUCLEOTIDE SEQUENCE [LARGE SCALE GENOMIC DNA]</scope>
    <source>
        <strain evidence="15 16">DSM 22330</strain>
    </source>
</reference>
<feature type="active site" evidence="12">
    <location>
        <position position="233"/>
    </location>
</feature>
<feature type="active site" evidence="12">
    <location>
        <position position="410"/>
    </location>
</feature>
<keyword evidence="7 12" id="KW-1133">Transmembrane helix</keyword>
<dbReference type="SMART" id="SM00155">
    <property type="entry name" value="PLDc"/>
    <property type="match status" value="2"/>
</dbReference>
<dbReference type="EC" id="2.7.8.-" evidence="12 13"/>
<feature type="active site" evidence="12">
    <location>
        <position position="408"/>
    </location>
</feature>
<evidence type="ECO:0000256" key="7">
    <source>
        <dbReference type="ARBA" id="ARBA00022989"/>
    </source>
</evidence>
<keyword evidence="10 12" id="KW-0594">Phospholipid biosynthesis</keyword>
<dbReference type="CDD" id="cd09110">
    <property type="entry name" value="PLDc_CLS_1"/>
    <property type="match status" value="1"/>
</dbReference>
<dbReference type="Pfam" id="PF13396">
    <property type="entry name" value="PLDc_N"/>
    <property type="match status" value="1"/>
</dbReference>
<dbReference type="GO" id="GO:0008808">
    <property type="term" value="F:cardiolipin synthase activity"/>
    <property type="evidence" value="ECO:0007669"/>
    <property type="project" value="UniProtKB-UniRule"/>
</dbReference>
<evidence type="ECO:0000256" key="10">
    <source>
        <dbReference type="ARBA" id="ARBA00023209"/>
    </source>
</evidence>
<dbReference type="GO" id="GO:0032049">
    <property type="term" value="P:cardiolipin biosynthetic process"/>
    <property type="evidence" value="ECO:0007669"/>
    <property type="project" value="UniProtKB-UniRule"/>
</dbReference>
<organism evidence="15 16">
    <name type="scientific">Pseudolactococcus chungangensis CAU 28 = DSM 22330</name>
    <dbReference type="NCBI Taxonomy" id="1122154"/>
    <lineage>
        <taxon>Bacteria</taxon>
        <taxon>Bacillati</taxon>
        <taxon>Bacillota</taxon>
        <taxon>Bacilli</taxon>
        <taxon>Lactobacillales</taxon>
        <taxon>Streptococcaceae</taxon>
        <taxon>Pseudolactococcus</taxon>
    </lineage>
</organism>
<name>A0A1K2H960_9LACT</name>
<dbReference type="PANTHER" id="PTHR21248:SF22">
    <property type="entry name" value="PHOSPHOLIPASE D"/>
    <property type="match status" value="1"/>
</dbReference>
<evidence type="ECO:0000256" key="5">
    <source>
        <dbReference type="ARBA" id="ARBA00022692"/>
    </source>
</evidence>
<dbReference type="RefSeq" id="WP_031365435.1">
    <property type="nucleotide sequence ID" value="NZ_FPKS01000003.1"/>
</dbReference>